<comment type="caution">
    <text evidence="2">The sequence shown here is derived from an EMBL/GenBank/DDBJ whole genome shotgun (WGS) entry which is preliminary data.</text>
</comment>
<accession>A0ABY0NLH5</accession>
<dbReference type="SMART" id="SM00530">
    <property type="entry name" value="HTH_XRE"/>
    <property type="match status" value="1"/>
</dbReference>
<dbReference type="RefSeq" id="WP_091855693.1">
    <property type="nucleotide sequence ID" value="NZ_FNBZ01000001.1"/>
</dbReference>
<sequence>MKPNDVERFAANLRFLCERHGSITAVCRKIGLNRQQFNKYLSGVHLPSPGNIRRISQFFGLGPAVLFAETDEVRMLVDGNYFPVLDRLRGSRQFDDFMNAAVLASKQESIDITGVYDRYQYSSIYKGAIIRSLLCIYNNENLYQHCYIERFPSVDSPPRTDYIFKYHGFTFPLAGRIFFIDFESVQKNELTTSILMPVQRSKTRFMFGIASGVAATMLREPYATRTALHYRRSGLIRKEDMIVATTLPPDDPSIPRDILQYLGDGGDMLRAG</sequence>
<evidence type="ECO:0000313" key="2">
    <source>
        <dbReference type="EMBL" id="SDF40549.1"/>
    </source>
</evidence>
<organism evidence="2 3">
    <name type="scientific">Bosea robiniae</name>
    <dbReference type="NCBI Taxonomy" id="1036780"/>
    <lineage>
        <taxon>Bacteria</taxon>
        <taxon>Pseudomonadati</taxon>
        <taxon>Pseudomonadota</taxon>
        <taxon>Alphaproteobacteria</taxon>
        <taxon>Hyphomicrobiales</taxon>
        <taxon>Boseaceae</taxon>
        <taxon>Bosea</taxon>
    </lineage>
</organism>
<protein>
    <recommendedName>
        <fullName evidence="1">HTH cro/C1-type domain-containing protein</fullName>
    </recommendedName>
</protein>
<feature type="domain" description="HTH cro/C1-type" evidence="1">
    <location>
        <begin position="13"/>
        <end position="66"/>
    </location>
</feature>
<reference evidence="2 3" key="1">
    <citation type="submission" date="2016-10" db="EMBL/GenBank/DDBJ databases">
        <authorList>
            <person name="Varghese N."/>
            <person name="Submissions S."/>
        </authorList>
    </citation>
    <scope>NUCLEOTIDE SEQUENCE [LARGE SCALE GENOMIC DNA]</scope>
    <source>
        <strain evidence="2 3">DSM 26672</strain>
    </source>
</reference>
<keyword evidence="3" id="KW-1185">Reference proteome</keyword>
<dbReference type="PROSITE" id="PS50943">
    <property type="entry name" value="HTH_CROC1"/>
    <property type="match status" value="1"/>
</dbReference>
<gene>
    <name evidence="2" type="ORF">SAMN05421844_101538</name>
</gene>
<dbReference type="Proteomes" id="UP000199468">
    <property type="component" value="Unassembled WGS sequence"/>
</dbReference>
<dbReference type="EMBL" id="FNBZ01000001">
    <property type="protein sequence ID" value="SDF40549.1"/>
    <property type="molecule type" value="Genomic_DNA"/>
</dbReference>
<name>A0ABY0NLH5_9HYPH</name>
<dbReference type="CDD" id="cd00093">
    <property type="entry name" value="HTH_XRE"/>
    <property type="match status" value="1"/>
</dbReference>
<evidence type="ECO:0000313" key="3">
    <source>
        <dbReference type="Proteomes" id="UP000199468"/>
    </source>
</evidence>
<dbReference type="InterPro" id="IPR010982">
    <property type="entry name" value="Lambda_DNA-bd_dom_sf"/>
</dbReference>
<evidence type="ECO:0000259" key="1">
    <source>
        <dbReference type="PROSITE" id="PS50943"/>
    </source>
</evidence>
<dbReference type="Gene3D" id="1.10.260.40">
    <property type="entry name" value="lambda repressor-like DNA-binding domains"/>
    <property type="match status" value="1"/>
</dbReference>
<dbReference type="SUPFAM" id="SSF47413">
    <property type="entry name" value="lambda repressor-like DNA-binding domains"/>
    <property type="match status" value="1"/>
</dbReference>
<dbReference type="InterPro" id="IPR001387">
    <property type="entry name" value="Cro/C1-type_HTH"/>
</dbReference>
<proteinExistence type="predicted"/>